<dbReference type="Pfam" id="PF04082">
    <property type="entry name" value="Fungal_trans"/>
    <property type="match status" value="1"/>
</dbReference>
<dbReference type="GO" id="GO:0000981">
    <property type="term" value="F:DNA-binding transcription factor activity, RNA polymerase II-specific"/>
    <property type="evidence" value="ECO:0007669"/>
    <property type="project" value="InterPro"/>
</dbReference>
<dbReference type="SUPFAM" id="SSF57701">
    <property type="entry name" value="Zn2/Cys6 DNA-binding domain"/>
    <property type="match status" value="1"/>
</dbReference>
<keyword evidence="1" id="KW-0479">Metal-binding</keyword>
<feature type="region of interest" description="Disordered" evidence="9">
    <location>
        <begin position="211"/>
        <end position="238"/>
    </location>
</feature>
<organism evidence="12 13">
    <name type="scientific">Dactylonectria estremocensis</name>
    <dbReference type="NCBI Taxonomy" id="1079267"/>
    <lineage>
        <taxon>Eukaryota</taxon>
        <taxon>Fungi</taxon>
        <taxon>Dikarya</taxon>
        <taxon>Ascomycota</taxon>
        <taxon>Pezizomycotina</taxon>
        <taxon>Sordariomycetes</taxon>
        <taxon>Hypocreomycetidae</taxon>
        <taxon>Hypocreales</taxon>
        <taxon>Nectriaceae</taxon>
        <taxon>Dactylonectria</taxon>
    </lineage>
</organism>
<evidence type="ECO:0000256" key="6">
    <source>
        <dbReference type="ARBA" id="ARBA00023163"/>
    </source>
</evidence>
<keyword evidence="10" id="KW-0812">Transmembrane</keyword>
<evidence type="ECO:0000256" key="8">
    <source>
        <dbReference type="ARBA" id="ARBA00037990"/>
    </source>
</evidence>
<dbReference type="PROSITE" id="PS50048">
    <property type="entry name" value="ZN2_CY6_FUNGAL_2"/>
    <property type="match status" value="1"/>
</dbReference>
<evidence type="ECO:0000313" key="12">
    <source>
        <dbReference type="EMBL" id="KAH7142631.1"/>
    </source>
</evidence>
<keyword evidence="10" id="KW-0472">Membrane</keyword>
<keyword evidence="13" id="KW-1185">Reference proteome</keyword>
<dbReference type="InterPro" id="IPR036864">
    <property type="entry name" value="Zn2-C6_fun-type_DNA-bd_sf"/>
</dbReference>
<keyword evidence="10" id="KW-1133">Transmembrane helix</keyword>
<keyword evidence="5" id="KW-0010">Activator</keyword>
<evidence type="ECO:0000256" key="1">
    <source>
        <dbReference type="ARBA" id="ARBA00022723"/>
    </source>
</evidence>
<dbReference type="PROSITE" id="PS00463">
    <property type="entry name" value="ZN2_CY6_FUNGAL_1"/>
    <property type="match status" value="1"/>
</dbReference>
<evidence type="ECO:0000256" key="5">
    <source>
        <dbReference type="ARBA" id="ARBA00023159"/>
    </source>
</evidence>
<dbReference type="InterPro" id="IPR051439">
    <property type="entry name" value="XlnR/Xlr1"/>
</dbReference>
<dbReference type="Gene3D" id="4.10.240.10">
    <property type="entry name" value="Zn(2)-C6 fungal-type DNA-binding domain"/>
    <property type="match status" value="1"/>
</dbReference>
<dbReference type="CDD" id="cd12148">
    <property type="entry name" value="fungal_TF_MHR"/>
    <property type="match status" value="1"/>
</dbReference>
<dbReference type="InterPro" id="IPR007219">
    <property type="entry name" value="XnlR_reg_dom"/>
</dbReference>
<dbReference type="SMART" id="SM00066">
    <property type="entry name" value="GAL4"/>
    <property type="match status" value="1"/>
</dbReference>
<dbReference type="SMART" id="SM00906">
    <property type="entry name" value="Fungal_trans"/>
    <property type="match status" value="1"/>
</dbReference>
<evidence type="ECO:0000259" key="11">
    <source>
        <dbReference type="PROSITE" id="PS50048"/>
    </source>
</evidence>
<keyword evidence="2" id="KW-0862">Zinc</keyword>
<dbReference type="OrthoDB" id="5365785at2759"/>
<feature type="domain" description="Zn(2)-C6 fungal-type" evidence="11">
    <location>
        <begin position="26"/>
        <end position="55"/>
    </location>
</feature>
<evidence type="ECO:0000256" key="4">
    <source>
        <dbReference type="ARBA" id="ARBA00023125"/>
    </source>
</evidence>
<name>A0A9P9J1T5_9HYPO</name>
<feature type="compositionally biased region" description="Polar residues" evidence="9">
    <location>
        <begin position="98"/>
        <end position="113"/>
    </location>
</feature>
<feature type="compositionally biased region" description="Low complexity" evidence="9">
    <location>
        <begin position="649"/>
        <end position="665"/>
    </location>
</feature>
<evidence type="ECO:0000256" key="10">
    <source>
        <dbReference type="SAM" id="Phobius"/>
    </source>
</evidence>
<evidence type="ECO:0000313" key="13">
    <source>
        <dbReference type="Proteomes" id="UP000717696"/>
    </source>
</evidence>
<feature type="region of interest" description="Disordered" evidence="9">
    <location>
        <begin position="617"/>
        <end position="675"/>
    </location>
</feature>
<feature type="compositionally biased region" description="Polar residues" evidence="9">
    <location>
        <begin position="618"/>
        <end position="629"/>
    </location>
</feature>
<dbReference type="CDD" id="cd00067">
    <property type="entry name" value="GAL4"/>
    <property type="match status" value="1"/>
</dbReference>
<accession>A0A9P9J1T5</accession>
<feature type="compositionally biased region" description="Polar residues" evidence="9">
    <location>
        <begin position="130"/>
        <end position="141"/>
    </location>
</feature>
<sequence length="851" mass="94889">MVTRHDDRREVPHGQIANVRKRTKQACDRCSSLRVRCDGRHPCHRCDEYEQNCFYTRNIGKRGRKPRVMPERAQTTILDETQYEDSSDSAQYPGRAQQRLSHPHSQAAQNQSLHRPVTERPISPHASLSDMATRNCYPNGSAPSAQRLSALLAQHDPAPVLELAASQGQEHHEEAGLSHGHDELLPSAGAVNSPTFSQDLPWSSPYGEVLDTRCADPHQHTSPLNPPSDRTQHKSHPSRTFKCIEPILPMLHGIVDEKLACELLEMYFLEPGGSLFRCASPYVLTHVLRKESLLRSETPRRTTPALLITMLWVSAQTAQSSLFLRPGQKTRVCEGLRKLMLTLVHERDQDSWHRDTAGTLLKYSDRTHTLDDSAIHSFAQSTPLLPSEGPPAPSIDDVLVFVLLTIVLSGGDFKTDCFRWWNKALRLSRAMGLNREDSLVDGTSSPRCMQSSTCACRACDAVRACISVPEVLEERRRVFWLMFCLDRHLALSYNSGLNILDGECNTYCPLPDDEWEFLASPAVIDLTTTRRTYGPPTRVSGTGFFEYFLPLMAILGDIIQLHHRKFHPRFGCGWQDEEQDNDTALVEGIMAECERSIADIAARFEVHALDGAVVPGSQMMTPTSAASQEEMTRPPPPAPQPAHLLVGSTPETGTTAAEAPAAPVPHGSKNDRRRYRAKRRAQAQLVTAYSTFILHVLHVLLHGKWDAVSMLENKDGWISSPGFMKCASHSIAASDAVSRILACDPELSFMPYLFGIYLLHGSFILLLFADRMPQVGPNESVERACEIIIRAHEVCVVTLSTEFQIRFRKVIRSTLYSVRSAAGTLTVEESAARQRALSLYRWCSGFTGLAV</sequence>
<dbReference type="Pfam" id="PF00172">
    <property type="entry name" value="Zn_clus"/>
    <property type="match status" value="1"/>
</dbReference>
<feature type="region of interest" description="Disordered" evidence="9">
    <location>
        <begin position="63"/>
        <end position="141"/>
    </location>
</feature>
<keyword evidence="4" id="KW-0238">DNA-binding</keyword>
<dbReference type="Proteomes" id="UP000717696">
    <property type="component" value="Unassembled WGS sequence"/>
</dbReference>
<dbReference type="PANTHER" id="PTHR47663">
    <property type="entry name" value="XYLANOLYTIC TRANSCRIPTIONAL ACTIVATOR XLNR-RELATED"/>
    <property type="match status" value="1"/>
</dbReference>
<evidence type="ECO:0000256" key="7">
    <source>
        <dbReference type="ARBA" id="ARBA00023242"/>
    </source>
</evidence>
<keyword evidence="3" id="KW-0805">Transcription regulation</keyword>
<evidence type="ECO:0000256" key="2">
    <source>
        <dbReference type="ARBA" id="ARBA00022833"/>
    </source>
</evidence>
<dbReference type="EMBL" id="JAGMUU010000011">
    <property type="protein sequence ID" value="KAH7142631.1"/>
    <property type="molecule type" value="Genomic_DNA"/>
</dbReference>
<keyword evidence="7" id="KW-0539">Nucleus</keyword>
<dbReference type="PANTHER" id="PTHR47663:SF1">
    <property type="entry name" value="XYLANOLYTIC TRANSCRIPTIONAL ACTIVATOR XLNR-RELATED"/>
    <property type="match status" value="1"/>
</dbReference>
<dbReference type="AlphaFoldDB" id="A0A9P9J1T5"/>
<protein>
    <submittedName>
        <fullName evidence="12">Transcriptional activator xlnR</fullName>
    </submittedName>
</protein>
<feature type="transmembrane region" description="Helical" evidence="10">
    <location>
        <begin position="749"/>
        <end position="769"/>
    </location>
</feature>
<keyword evidence="6" id="KW-0804">Transcription</keyword>
<dbReference type="GO" id="GO:0006351">
    <property type="term" value="P:DNA-templated transcription"/>
    <property type="evidence" value="ECO:0007669"/>
    <property type="project" value="InterPro"/>
</dbReference>
<reference evidence="12" key="1">
    <citation type="journal article" date="2021" name="Nat. Commun.">
        <title>Genetic determinants of endophytism in the Arabidopsis root mycobiome.</title>
        <authorList>
            <person name="Mesny F."/>
            <person name="Miyauchi S."/>
            <person name="Thiergart T."/>
            <person name="Pickel B."/>
            <person name="Atanasova L."/>
            <person name="Karlsson M."/>
            <person name="Huettel B."/>
            <person name="Barry K.W."/>
            <person name="Haridas S."/>
            <person name="Chen C."/>
            <person name="Bauer D."/>
            <person name="Andreopoulos W."/>
            <person name="Pangilinan J."/>
            <person name="LaButti K."/>
            <person name="Riley R."/>
            <person name="Lipzen A."/>
            <person name="Clum A."/>
            <person name="Drula E."/>
            <person name="Henrissat B."/>
            <person name="Kohler A."/>
            <person name="Grigoriev I.V."/>
            <person name="Martin F.M."/>
            <person name="Hacquard S."/>
        </authorList>
    </citation>
    <scope>NUCLEOTIDE SEQUENCE</scope>
    <source>
        <strain evidence="12">MPI-CAGE-AT-0021</strain>
    </source>
</reference>
<evidence type="ECO:0000256" key="3">
    <source>
        <dbReference type="ARBA" id="ARBA00023015"/>
    </source>
</evidence>
<comment type="similarity">
    <text evidence="8">Belongs to the xlnR/xlr1 family.</text>
</comment>
<comment type="caution">
    <text evidence="12">The sequence shown here is derived from an EMBL/GenBank/DDBJ whole genome shotgun (WGS) entry which is preliminary data.</text>
</comment>
<evidence type="ECO:0000256" key="9">
    <source>
        <dbReference type="SAM" id="MobiDB-lite"/>
    </source>
</evidence>
<dbReference type="GO" id="GO:0003677">
    <property type="term" value="F:DNA binding"/>
    <property type="evidence" value="ECO:0007669"/>
    <property type="project" value="UniProtKB-KW"/>
</dbReference>
<dbReference type="InterPro" id="IPR001138">
    <property type="entry name" value="Zn2Cys6_DnaBD"/>
</dbReference>
<gene>
    <name evidence="12" type="ORF">B0J13DRAFT_555886</name>
</gene>
<dbReference type="GO" id="GO:0008270">
    <property type="term" value="F:zinc ion binding"/>
    <property type="evidence" value="ECO:0007669"/>
    <property type="project" value="InterPro"/>
</dbReference>
<proteinExistence type="inferred from homology"/>